<keyword evidence="4" id="KW-1133">Transmembrane helix</keyword>
<dbReference type="SUPFAM" id="SSF55073">
    <property type="entry name" value="Nucleotide cyclase"/>
    <property type="match status" value="1"/>
</dbReference>
<feature type="transmembrane region" description="Helical" evidence="4">
    <location>
        <begin position="36"/>
        <end position="57"/>
    </location>
</feature>
<evidence type="ECO:0000313" key="6">
    <source>
        <dbReference type="EMBL" id="SCM75271.1"/>
    </source>
</evidence>
<dbReference type="PANTHER" id="PTHR45138:SF9">
    <property type="entry name" value="DIGUANYLATE CYCLASE DGCM-RELATED"/>
    <property type="match status" value="1"/>
</dbReference>
<evidence type="ECO:0000256" key="2">
    <source>
        <dbReference type="ARBA" id="ARBA00034247"/>
    </source>
</evidence>
<dbReference type="GO" id="GO:0005886">
    <property type="term" value="C:plasma membrane"/>
    <property type="evidence" value="ECO:0007669"/>
    <property type="project" value="TreeGrafter"/>
</dbReference>
<dbReference type="PANTHER" id="PTHR45138">
    <property type="entry name" value="REGULATORY COMPONENTS OF SENSORY TRANSDUCTION SYSTEM"/>
    <property type="match status" value="1"/>
</dbReference>
<reference evidence="6" key="1">
    <citation type="submission" date="2016-08" db="EMBL/GenBank/DDBJ databases">
        <authorList>
            <person name="Seilhamer J.J."/>
        </authorList>
    </citation>
    <scope>NUCLEOTIDE SEQUENCE</scope>
    <source>
        <strain evidence="6">86</strain>
    </source>
</reference>
<keyword evidence="4" id="KW-0812">Transmembrane</keyword>
<evidence type="ECO:0000256" key="3">
    <source>
        <dbReference type="SAM" id="MobiDB-lite"/>
    </source>
</evidence>
<dbReference type="InterPro" id="IPR043128">
    <property type="entry name" value="Rev_trsase/Diguanyl_cyclase"/>
</dbReference>
<feature type="region of interest" description="Disordered" evidence="3">
    <location>
        <begin position="385"/>
        <end position="412"/>
    </location>
</feature>
<dbReference type="CDD" id="cd01949">
    <property type="entry name" value="GGDEF"/>
    <property type="match status" value="1"/>
</dbReference>
<dbReference type="InterPro" id="IPR029787">
    <property type="entry name" value="Nucleotide_cyclase"/>
</dbReference>
<dbReference type="GO" id="GO:1902201">
    <property type="term" value="P:negative regulation of bacterial-type flagellum-dependent cell motility"/>
    <property type="evidence" value="ECO:0007669"/>
    <property type="project" value="TreeGrafter"/>
</dbReference>
<feature type="transmembrane region" description="Helical" evidence="4">
    <location>
        <begin position="122"/>
        <end position="142"/>
    </location>
</feature>
<feature type="transmembrane region" description="Helical" evidence="4">
    <location>
        <begin position="154"/>
        <end position="173"/>
    </location>
</feature>
<accession>A0A212LCJ4</accession>
<keyword evidence="4" id="KW-0472">Membrane</keyword>
<dbReference type="GO" id="GO:0043709">
    <property type="term" value="P:cell adhesion involved in single-species biofilm formation"/>
    <property type="evidence" value="ECO:0007669"/>
    <property type="project" value="TreeGrafter"/>
</dbReference>
<feature type="transmembrane region" description="Helical" evidence="4">
    <location>
        <begin position="193"/>
        <end position="215"/>
    </location>
</feature>
<dbReference type="EMBL" id="FMJD01000005">
    <property type="protein sequence ID" value="SCM75271.1"/>
    <property type="molecule type" value="Genomic_DNA"/>
</dbReference>
<dbReference type="GO" id="GO:0052621">
    <property type="term" value="F:diguanylate cyclase activity"/>
    <property type="evidence" value="ECO:0007669"/>
    <property type="project" value="UniProtKB-EC"/>
</dbReference>
<feature type="transmembrane region" description="Helical" evidence="4">
    <location>
        <begin position="97"/>
        <end position="116"/>
    </location>
</feature>
<dbReference type="AlphaFoldDB" id="A0A212LCJ4"/>
<dbReference type="SMART" id="SM00267">
    <property type="entry name" value="GGDEF"/>
    <property type="match status" value="1"/>
</dbReference>
<gene>
    <name evidence="6" type="ORF">KL86PLE_130672</name>
</gene>
<dbReference type="EC" id="2.7.7.65" evidence="1"/>
<name>A0A212LCJ4_9HYPH</name>
<dbReference type="PROSITE" id="PS50887">
    <property type="entry name" value="GGDEF"/>
    <property type="match status" value="1"/>
</dbReference>
<dbReference type="Gene3D" id="3.30.70.270">
    <property type="match status" value="1"/>
</dbReference>
<evidence type="ECO:0000259" key="5">
    <source>
        <dbReference type="PROSITE" id="PS50887"/>
    </source>
</evidence>
<evidence type="ECO:0000256" key="4">
    <source>
        <dbReference type="SAM" id="Phobius"/>
    </source>
</evidence>
<sequence length="422" mass="45011">MSAFLDVPSLLIAAAVTGACVSASHLLIWRAVRNEVCVLLWGIAYGLATLSMVMVGLRGHISAFLSIIVGNVFLLLAVGLVWLGYRHFIGKTGRHDLLLALLGGFCWLVFASDRQLFADINLRVQVVSAGQFIYLLAVGIDLVEHWRKEPLPALLLTVGVIVVQQVLLVARIVYLLVSPVDPTTITIPDGMPIALTLIGSTGFIVFFGLLQLALVGQRSERRFRIAAETDGLTGLANRRRLLDDILPRLATSPGRGALVLFDLDHFKHINDTHGHLMGDRALVEFAGILAKAAPQRAVAARIGGEEFALFLPDADAETAAAVAERIRQLTQAFHLATARGDLRITVSGGVAGVAEAGSDYEALHGAADTALYKAKSDGRDRVAVHRQSVQASQPAGRATAAPPLSEGGLSGDWMLAGEGEHL</sequence>
<feature type="transmembrane region" description="Helical" evidence="4">
    <location>
        <begin position="12"/>
        <end position="29"/>
    </location>
</feature>
<proteinExistence type="predicted"/>
<dbReference type="NCBIfam" id="TIGR00254">
    <property type="entry name" value="GGDEF"/>
    <property type="match status" value="1"/>
</dbReference>
<feature type="transmembrane region" description="Helical" evidence="4">
    <location>
        <begin position="63"/>
        <end position="85"/>
    </location>
</feature>
<dbReference type="InterPro" id="IPR050469">
    <property type="entry name" value="Diguanylate_Cyclase"/>
</dbReference>
<feature type="domain" description="GGDEF" evidence="5">
    <location>
        <begin position="254"/>
        <end position="387"/>
    </location>
</feature>
<organism evidence="6">
    <name type="scientific">uncultured Pleomorphomonas sp</name>
    <dbReference type="NCBI Taxonomy" id="442121"/>
    <lineage>
        <taxon>Bacteria</taxon>
        <taxon>Pseudomonadati</taxon>
        <taxon>Pseudomonadota</taxon>
        <taxon>Alphaproteobacteria</taxon>
        <taxon>Hyphomicrobiales</taxon>
        <taxon>Pleomorphomonadaceae</taxon>
        <taxon>Pleomorphomonas</taxon>
        <taxon>environmental samples</taxon>
    </lineage>
</organism>
<comment type="catalytic activity">
    <reaction evidence="2">
        <text>2 GTP = 3',3'-c-di-GMP + 2 diphosphate</text>
        <dbReference type="Rhea" id="RHEA:24898"/>
        <dbReference type="ChEBI" id="CHEBI:33019"/>
        <dbReference type="ChEBI" id="CHEBI:37565"/>
        <dbReference type="ChEBI" id="CHEBI:58805"/>
        <dbReference type="EC" id="2.7.7.65"/>
    </reaction>
</comment>
<evidence type="ECO:0000256" key="1">
    <source>
        <dbReference type="ARBA" id="ARBA00012528"/>
    </source>
</evidence>
<dbReference type="Pfam" id="PF00990">
    <property type="entry name" value="GGDEF"/>
    <property type="match status" value="1"/>
</dbReference>
<dbReference type="FunFam" id="3.30.70.270:FF:000001">
    <property type="entry name" value="Diguanylate cyclase domain protein"/>
    <property type="match status" value="1"/>
</dbReference>
<dbReference type="InterPro" id="IPR000160">
    <property type="entry name" value="GGDEF_dom"/>
</dbReference>
<protein>
    <recommendedName>
        <fullName evidence="1">diguanylate cyclase</fullName>
        <ecNumber evidence="1">2.7.7.65</ecNumber>
    </recommendedName>
</protein>
<dbReference type="RefSeq" id="WP_288200030.1">
    <property type="nucleotide sequence ID" value="NZ_LT608334.1"/>
</dbReference>